<feature type="compositionally biased region" description="Basic residues" evidence="1">
    <location>
        <begin position="7"/>
        <end position="17"/>
    </location>
</feature>
<dbReference type="EMBL" id="GBEZ01023071">
    <property type="protein sequence ID" value="JAC63796.1"/>
    <property type="molecule type" value="Transcribed_RNA"/>
</dbReference>
<evidence type="ECO:0000313" key="2">
    <source>
        <dbReference type="EMBL" id="JAC63796.1"/>
    </source>
</evidence>
<gene>
    <name evidence="2" type="ORF">TSPGSL018_19734</name>
</gene>
<evidence type="ECO:0000256" key="1">
    <source>
        <dbReference type="SAM" id="MobiDB-lite"/>
    </source>
</evidence>
<sequence>MAPFSGLRRHVKGKAGKKAPPGQARQQAAKHLPSTLLQRHCHRMGWAAPRFEKAGYTRGDQLRYRAVLEPGPGAPKARGKAARERSAFGRYELREVEDGWATVQEAQNAVAAYALSFLMPDQPLHLVVCEPYAALLERWQEEGRTDRETSSRQEEKDAVIEQLLEKKMAELSAEGAPDRG</sequence>
<reference evidence="2" key="1">
    <citation type="submission" date="2014-05" db="EMBL/GenBank/DDBJ databases">
        <title>The transcriptome of the halophilic microalga Tetraselmis sp. GSL018 isolated from the Great Salt Lake, Utah.</title>
        <authorList>
            <person name="Jinkerson R.E."/>
            <person name="D'Adamo S."/>
            <person name="Posewitz M.C."/>
        </authorList>
    </citation>
    <scope>NUCLEOTIDE SEQUENCE</scope>
    <source>
        <strain evidence="2">GSL018</strain>
    </source>
</reference>
<dbReference type="AlphaFoldDB" id="A0A061QZR3"/>
<accession>A0A061QZR3</accession>
<organism evidence="2">
    <name type="scientific">Tetraselmis sp. GSL018</name>
    <dbReference type="NCBI Taxonomy" id="582737"/>
    <lineage>
        <taxon>Eukaryota</taxon>
        <taxon>Viridiplantae</taxon>
        <taxon>Chlorophyta</taxon>
        <taxon>core chlorophytes</taxon>
        <taxon>Chlorodendrophyceae</taxon>
        <taxon>Chlorodendrales</taxon>
        <taxon>Chlorodendraceae</taxon>
        <taxon>Tetraselmis</taxon>
    </lineage>
</organism>
<feature type="region of interest" description="Disordered" evidence="1">
    <location>
        <begin position="1"/>
        <end position="30"/>
    </location>
</feature>
<proteinExistence type="predicted"/>
<feature type="non-terminal residue" evidence="2">
    <location>
        <position position="180"/>
    </location>
</feature>
<name>A0A061QZR3_9CHLO</name>
<protein>
    <submittedName>
        <fullName evidence="2">Uncharacterized protein</fullName>
    </submittedName>
</protein>